<evidence type="ECO:0000256" key="1">
    <source>
        <dbReference type="SAM" id="MobiDB-lite"/>
    </source>
</evidence>
<reference evidence="3" key="1">
    <citation type="journal article" date="2017" name="Genome Biol. Evol.">
        <title>The complete genome sequence of the phytopathogenic fungus Sclerotinia sclerotiorum reveals insights into the genome architecture of broad host range pathogens.</title>
        <authorList>
            <person name="Derbyshire M."/>
            <person name="Denton-Giles M."/>
            <person name="Hegedus D."/>
            <person name="Seifbarghy S."/>
            <person name="Rollins J."/>
            <person name="van Kan J."/>
            <person name="Seidl M.F."/>
            <person name="Faino L."/>
            <person name="Mbengue M."/>
            <person name="Navaud O."/>
            <person name="Raffaele S."/>
            <person name="Hammond-Kosack K."/>
            <person name="Heard S."/>
            <person name="Oliver R."/>
        </authorList>
    </citation>
    <scope>NUCLEOTIDE SEQUENCE [LARGE SCALE GENOMIC DNA]</scope>
    <source>
        <strain evidence="3">ATCC 18683 / 1980 / Ss-1</strain>
    </source>
</reference>
<dbReference type="VEuPathDB" id="FungiDB:sscle_15g103670"/>
<sequence>MQPSPRKRPHPRYAGPTRFAKKYGHPEGGIHSELENYLPEVKSGLTPVTPAQFLDNQDQRDVAKNLELYQRMRFRGFTAAELESVLALADCYETTSRRINYGNNLDNVPIHPMWARENWQYDLPRHIARYPFGDGNEYWEASDSPCTNADVILTTHIRPRMTREYTLSLNLPSWYKTIRVRYGVAKISVSSAWRAMEPALKLASSVIANIHTWEWFNSLLKGPWERVSPKDLPPDYPLNVTRFFSKEDRKDRELKSDIRDFFQKLSKYTYFALSGGKCTPRGMPQASNFTCGHTAWYPRRAMPSSSVVPNATLVTIAYDLVESLLNPTALPEDRALDTFRLAENILHETAHAMCHYMTRKSKDAHDWAWIEPYFENEPIPELQIN</sequence>
<dbReference type="Proteomes" id="UP000177798">
    <property type="component" value="Chromosome 15"/>
</dbReference>
<evidence type="ECO:0000313" key="3">
    <source>
        <dbReference type="Proteomes" id="UP000177798"/>
    </source>
</evidence>
<protein>
    <submittedName>
        <fullName evidence="2">Uncharacterized protein</fullName>
    </submittedName>
</protein>
<proteinExistence type="predicted"/>
<feature type="region of interest" description="Disordered" evidence="1">
    <location>
        <begin position="1"/>
        <end position="26"/>
    </location>
</feature>
<gene>
    <name evidence="2" type="ORF">sscle_15g103670</name>
</gene>
<accession>A0A1D9QKY6</accession>
<feature type="compositionally biased region" description="Basic residues" evidence="1">
    <location>
        <begin position="1"/>
        <end position="11"/>
    </location>
</feature>
<dbReference type="EMBL" id="CP017828">
    <property type="protein sequence ID" value="APA15597.1"/>
    <property type="molecule type" value="Genomic_DNA"/>
</dbReference>
<evidence type="ECO:0000313" key="2">
    <source>
        <dbReference type="EMBL" id="APA15597.1"/>
    </source>
</evidence>
<name>A0A1D9QKY6_SCLS1</name>
<organism evidence="2 3">
    <name type="scientific">Sclerotinia sclerotiorum (strain ATCC 18683 / 1980 / Ss-1)</name>
    <name type="common">White mold</name>
    <name type="synonym">Whetzelinia sclerotiorum</name>
    <dbReference type="NCBI Taxonomy" id="665079"/>
    <lineage>
        <taxon>Eukaryota</taxon>
        <taxon>Fungi</taxon>
        <taxon>Dikarya</taxon>
        <taxon>Ascomycota</taxon>
        <taxon>Pezizomycotina</taxon>
        <taxon>Leotiomycetes</taxon>
        <taxon>Helotiales</taxon>
        <taxon>Sclerotiniaceae</taxon>
        <taxon>Sclerotinia</taxon>
    </lineage>
</organism>
<dbReference type="OrthoDB" id="10254945at2759"/>
<dbReference type="AlphaFoldDB" id="A0A1D9QKY6"/>